<name>A0ABT8QR34_9FIRM</name>
<dbReference type="SUPFAM" id="SSF51735">
    <property type="entry name" value="NAD(P)-binding Rossmann-fold domains"/>
    <property type="match status" value="1"/>
</dbReference>
<keyword evidence="2" id="KW-0560">Oxidoreductase</keyword>
<dbReference type="RefSeq" id="WP_302048986.1">
    <property type="nucleotide sequence ID" value="NZ_JAMJEV010000010.1"/>
</dbReference>
<proteinExistence type="inferred from homology"/>
<dbReference type="PRINTS" id="PR00080">
    <property type="entry name" value="SDRFAMILY"/>
</dbReference>
<dbReference type="PANTHER" id="PTHR48107">
    <property type="entry name" value="NADPH-DEPENDENT ALDEHYDE REDUCTASE-LIKE PROTEIN, CHLOROPLASTIC-RELATED"/>
    <property type="match status" value="1"/>
</dbReference>
<evidence type="ECO:0000256" key="2">
    <source>
        <dbReference type="ARBA" id="ARBA00023002"/>
    </source>
</evidence>
<evidence type="ECO:0000313" key="3">
    <source>
        <dbReference type="EMBL" id="MDO0823812.1"/>
    </source>
</evidence>
<dbReference type="Gene3D" id="3.40.50.720">
    <property type="entry name" value="NAD(P)-binding Rossmann-like Domain"/>
    <property type="match status" value="1"/>
</dbReference>
<sequence>MIPDYSYFGYKTECKNVPITFPPQHQTVQPGLETLMYPKPIFNNPDYIGSGKLKNKVALITGGDSGIGRAVSLAFAKEGADIAIVYLYEHIDAETTKSLIESLGRTCILIPGDLREESFCKRSVETTISAYGHLEILVNNAGVAFPQANLEDITTEQLKNTFRTNIYPIFHITKAALPYLKRGSSIINTASLAAYSGYNLLIDYSSSKGAVVSFTKSLALNLVDRGIRVNGVAPGWVWTPLIVSSFSADFITTFGLDTPMKRAGQPVELAPTYVYLASDDSTYVTGQILHVNGGVL</sequence>
<dbReference type="InterPro" id="IPR002347">
    <property type="entry name" value="SDR_fam"/>
</dbReference>
<reference evidence="3" key="1">
    <citation type="submission" date="2022-05" db="EMBL/GenBank/DDBJ databases">
        <title>Expanded diversity of anoxic marine methylotrophy in a Black Sea sulfate reducing microorganism.</title>
        <authorList>
            <person name="Fischer P.Q."/>
            <person name="Stams A.J.M."/>
            <person name="Villanueva L."/>
            <person name="Sousa D.Z."/>
        </authorList>
    </citation>
    <scope>NUCLEOTIDE SEQUENCE</scope>
    <source>
        <strain evidence="3">P130</strain>
    </source>
</reference>
<dbReference type="InterPro" id="IPR036291">
    <property type="entry name" value="NAD(P)-bd_dom_sf"/>
</dbReference>
<gene>
    <name evidence="3" type="ORF">M8H41_13230</name>
</gene>
<comment type="similarity">
    <text evidence="1">Belongs to the short-chain dehydrogenases/reductases (SDR) family.</text>
</comment>
<dbReference type="CDD" id="cd05355">
    <property type="entry name" value="SDR_c1"/>
    <property type="match status" value="1"/>
</dbReference>
<protein>
    <submittedName>
        <fullName evidence="3">SDR family oxidoreductase</fullName>
    </submittedName>
</protein>
<keyword evidence="4" id="KW-1185">Reference proteome</keyword>
<accession>A0ABT8QR34</accession>
<comment type="caution">
    <text evidence="3">The sequence shown here is derived from an EMBL/GenBank/DDBJ whole genome shotgun (WGS) entry which is preliminary data.</text>
</comment>
<dbReference type="PRINTS" id="PR00081">
    <property type="entry name" value="GDHRDH"/>
</dbReference>
<evidence type="ECO:0000256" key="1">
    <source>
        <dbReference type="ARBA" id="ARBA00006484"/>
    </source>
</evidence>
<dbReference type="NCBIfam" id="NF005214">
    <property type="entry name" value="PRK06701.1"/>
    <property type="match status" value="1"/>
</dbReference>
<dbReference type="Pfam" id="PF13561">
    <property type="entry name" value="adh_short_C2"/>
    <property type="match status" value="1"/>
</dbReference>
<dbReference type="PROSITE" id="PS00061">
    <property type="entry name" value="ADH_SHORT"/>
    <property type="match status" value="1"/>
</dbReference>
<dbReference type="Proteomes" id="UP001176021">
    <property type="component" value="Unassembled WGS sequence"/>
</dbReference>
<dbReference type="InterPro" id="IPR020904">
    <property type="entry name" value="Sc_DH/Rdtase_CS"/>
</dbReference>
<dbReference type="EMBL" id="JAMJEV010000010">
    <property type="protein sequence ID" value="MDO0823812.1"/>
    <property type="molecule type" value="Genomic_DNA"/>
</dbReference>
<organism evidence="3 4">
    <name type="scientific">Desulfosporosinus nitroreducens</name>
    <dbReference type="NCBI Taxonomy" id="2018668"/>
    <lineage>
        <taxon>Bacteria</taxon>
        <taxon>Bacillati</taxon>
        <taxon>Bacillota</taxon>
        <taxon>Clostridia</taxon>
        <taxon>Eubacteriales</taxon>
        <taxon>Desulfitobacteriaceae</taxon>
        <taxon>Desulfosporosinus</taxon>
    </lineage>
</organism>
<dbReference type="PANTHER" id="PTHR48107:SF16">
    <property type="entry name" value="NADPH-DEPENDENT ALDEHYDE REDUCTASE 1, CHLOROPLASTIC"/>
    <property type="match status" value="1"/>
</dbReference>
<evidence type="ECO:0000313" key="4">
    <source>
        <dbReference type="Proteomes" id="UP001176021"/>
    </source>
</evidence>